<feature type="domain" description="Reverse transcriptase zinc-binding" evidence="1">
    <location>
        <begin position="215"/>
        <end position="291"/>
    </location>
</feature>
<evidence type="ECO:0000313" key="2">
    <source>
        <dbReference type="EMBL" id="KAE8671957.1"/>
    </source>
</evidence>
<dbReference type="Proteomes" id="UP000436088">
    <property type="component" value="Unassembled WGS sequence"/>
</dbReference>
<dbReference type="Pfam" id="PF13966">
    <property type="entry name" value="zf-RVT"/>
    <property type="match status" value="1"/>
</dbReference>
<comment type="caution">
    <text evidence="2">The sequence shown here is derived from an EMBL/GenBank/DDBJ whole genome shotgun (WGS) entry which is preliminary data.</text>
</comment>
<reference evidence="2" key="1">
    <citation type="submission" date="2019-09" db="EMBL/GenBank/DDBJ databases">
        <title>Draft genome information of white flower Hibiscus syriacus.</title>
        <authorList>
            <person name="Kim Y.-M."/>
        </authorList>
    </citation>
    <scope>NUCLEOTIDE SEQUENCE [LARGE SCALE GENOMIC DNA]</scope>
    <source>
        <strain evidence="2">YM2019G1</strain>
    </source>
</reference>
<dbReference type="AlphaFoldDB" id="A0A6A2YDU3"/>
<dbReference type="EMBL" id="VEPZ02001457">
    <property type="protein sequence ID" value="KAE8671957.1"/>
    <property type="molecule type" value="Genomic_DNA"/>
</dbReference>
<sequence length="297" mass="34392">MLHIAAISGRRNQISKLKMNGSVFKNQAGIQQAFVNHFRSCFNEVNTIQIKRFDIPFRRMSSTSRKWIESPFSEEEGYRWVIKNLKLLWLPIVEKVRSRLQSWKAETINKCIARFMWNVKSDRGIHCIKWDMVSGPKSHGGLGFFDIKAILPKGISARKSNGLWYEIVHPLLSNEDEFLVDVRGVSAFPGLDRLMWLGDSNGIYKSKEFCIKSASVGKIQDPIWNKVWNKFVPHKVAAFVWKAVYNRLLVATELAKRGVNSSVQLLCLFCKDQPKDVIHVLCHCNVVWQVWQRWCIL</sequence>
<evidence type="ECO:0000313" key="3">
    <source>
        <dbReference type="Proteomes" id="UP000436088"/>
    </source>
</evidence>
<dbReference type="InterPro" id="IPR026960">
    <property type="entry name" value="RVT-Znf"/>
</dbReference>
<evidence type="ECO:0000259" key="1">
    <source>
        <dbReference type="Pfam" id="PF13966"/>
    </source>
</evidence>
<gene>
    <name evidence="2" type="ORF">F3Y22_tig00111877pilonHSYRG00192</name>
</gene>
<name>A0A6A2YDU3_HIBSY</name>
<proteinExistence type="predicted"/>
<protein>
    <recommendedName>
        <fullName evidence="1">Reverse transcriptase zinc-binding domain-containing protein</fullName>
    </recommendedName>
</protein>
<keyword evidence="3" id="KW-1185">Reference proteome</keyword>
<accession>A0A6A2YDU3</accession>
<organism evidence="2 3">
    <name type="scientific">Hibiscus syriacus</name>
    <name type="common">Rose of Sharon</name>
    <dbReference type="NCBI Taxonomy" id="106335"/>
    <lineage>
        <taxon>Eukaryota</taxon>
        <taxon>Viridiplantae</taxon>
        <taxon>Streptophyta</taxon>
        <taxon>Embryophyta</taxon>
        <taxon>Tracheophyta</taxon>
        <taxon>Spermatophyta</taxon>
        <taxon>Magnoliopsida</taxon>
        <taxon>eudicotyledons</taxon>
        <taxon>Gunneridae</taxon>
        <taxon>Pentapetalae</taxon>
        <taxon>rosids</taxon>
        <taxon>malvids</taxon>
        <taxon>Malvales</taxon>
        <taxon>Malvaceae</taxon>
        <taxon>Malvoideae</taxon>
        <taxon>Hibiscus</taxon>
    </lineage>
</organism>